<evidence type="ECO:0000256" key="13">
    <source>
        <dbReference type="SAM" id="MobiDB-lite"/>
    </source>
</evidence>
<dbReference type="GO" id="GO:0006606">
    <property type="term" value="P:protein import into nucleus"/>
    <property type="evidence" value="ECO:0007669"/>
    <property type="project" value="InterPro"/>
</dbReference>
<dbReference type="OrthoDB" id="951172at2759"/>
<dbReference type="SMART" id="SM00913">
    <property type="entry name" value="IBN_N"/>
    <property type="match status" value="1"/>
</dbReference>
<dbReference type="Pfam" id="PF13513">
    <property type="entry name" value="HEAT_EZ"/>
    <property type="match status" value="1"/>
</dbReference>
<dbReference type="PROSITE" id="PS50166">
    <property type="entry name" value="IMPORTIN_B_NT"/>
    <property type="match status" value="1"/>
</dbReference>
<reference evidence="15 16" key="1">
    <citation type="submission" date="2020-08" db="EMBL/GenBank/DDBJ databases">
        <authorList>
            <person name="Koutsovoulos G."/>
            <person name="Danchin GJ E."/>
        </authorList>
    </citation>
    <scope>NUCLEOTIDE SEQUENCE [LARGE SCALE GENOMIC DNA]</scope>
</reference>
<evidence type="ECO:0000256" key="7">
    <source>
        <dbReference type="ARBA" id="ARBA00022927"/>
    </source>
</evidence>
<feature type="compositionally biased region" description="Acidic residues" evidence="13">
    <location>
        <begin position="378"/>
        <end position="393"/>
    </location>
</feature>
<feature type="region of interest" description="Disordered" evidence="13">
    <location>
        <begin position="350"/>
        <end position="393"/>
    </location>
</feature>
<accession>A0A6V7VLE9</accession>
<dbReference type="InterPro" id="IPR016024">
    <property type="entry name" value="ARM-type_fold"/>
</dbReference>
<gene>
    <name evidence="15" type="ORF">MENT_LOCUS27443</name>
</gene>
<dbReference type="Proteomes" id="UP000580250">
    <property type="component" value="Unassembled WGS sequence"/>
</dbReference>
<evidence type="ECO:0000313" key="16">
    <source>
        <dbReference type="Proteomes" id="UP000580250"/>
    </source>
</evidence>
<evidence type="ECO:0000256" key="5">
    <source>
        <dbReference type="ARBA" id="ARBA00022490"/>
    </source>
</evidence>
<proteinExistence type="inferred from homology"/>
<dbReference type="GO" id="GO:0031267">
    <property type="term" value="F:small GTPase binding"/>
    <property type="evidence" value="ECO:0007669"/>
    <property type="project" value="InterPro"/>
</dbReference>
<organism evidence="15 16">
    <name type="scientific">Meloidogyne enterolobii</name>
    <name type="common">Root-knot nematode worm</name>
    <name type="synonym">Meloidogyne mayaguensis</name>
    <dbReference type="NCBI Taxonomy" id="390850"/>
    <lineage>
        <taxon>Eukaryota</taxon>
        <taxon>Metazoa</taxon>
        <taxon>Ecdysozoa</taxon>
        <taxon>Nematoda</taxon>
        <taxon>Chromadorea</taxon>
        <taxon>Rhabditida</taxon>
        <taxon>Tylenchina</taxon>
        <taxon>Tylenchomorpha</taxon>
        <taxon>Tylenchoidea</taxon>
        <taxon>Meloidogynidae</taxon>
        <taxon>Meloidogyninae</taxon>
        <taxon>Meloidogyne</taxon>
    </lineage>
</organism>
<dbReference type="FunFam" id="1.25.10.10:FF:000028">
    <property type="entry name" value="Transportin-1 isoform 1"/>
    <property type="match status" value="1"/>
</dbReference>
<evidence type="ECO:0000313" key="15">
    <source>
        <dbReference type="EMBL" id="CAD2175703.1"/>
    </source>
</evidence>
<evidence type="ECO:0000256" key="9">
    <source>
        <dbReference type="ARBA" id="ARBA00038423"/>
    </source>
</evidence>
<comment type="caution">
    <text evidence="15">The sequence shown here is derived from an EMBL/GenBank/DDBJ whole genome shotgun (WGS) entry which is preliminary data.</text>
</comment>
<dbReference type="GO" id="GO:0031981">
    <property type="term" value="C:nuclear lumen"/>
    <property type="evidence" value="ECO:0007669"/>
    <property type="project" value="UniProtKB-ARBA"/>
</dbReference>
<feature type="domain" description="Importin N-terminal" evidence="14">
    <location>
        <begin position="42"/>
        <end position="110"/>
    </location>
</feature>
<dbReference type="GO" id="GO:0005737">
    <property type="term" value="C:cytoplasm"/>
    <property type="evidence" value="ECO:0007669"/>
    <property type="project" value="UniProtKB-SubCell"/>
</dbReference>
<keyword evidence="5" id="KW-0963">Cytoplasm</keyword>
<protein>
    <recommendedName>
        <fullName evidence="10">Transportin-1</fullName>
    </recommendedName>
    <alternativeName>
        <fullName evidence="11">Importin beta-2</fullName>
    </alternativeName>
    <alternativeName>
        <fullName evidence="12">Karyopherin beta-2</fullName>
    </alternativeName>
</protein>
<dbReference type="InterPro" id="IPR000225">
    <property type="entry name" value="Armadillo"/>
</dbReference>
<dbReference type="InterPro" id="IPR058584">
    <property type="entry name" value="IMB1_TNPO1-like_TPR"/>
</dbReference>
<evidence type="ECO:0000256" key="10">
    <source>
        <dbReference type="ARBA" id="ARBA00067327"/>
    </source>
</evidence>
<dbReference type="InterPro" id="IPR001494">
    <property type="entry name" value="Importin-beta_N"/>
</dbReference>
<dbReference type="InterPro" id="IPR011989">
    <property type="entry name" value="ARM-like"/>
</dbReference>
<evidence type="ECO:0000256" key="4">
    <source>
        <dbReference type="ARBA" id="ARBA00022448"/>
    </source>
</evidence>
<evidence type="ECO:0000259" key="14">
    <source>
        <dbReference type="PROSITE" id="PS50166"/>
    </source>
</evidence>
<dbReference type="GO" id="GO:0005635">
    <property type="term" value="C:nuclear envelope"/>
    <property type="evidence" value="ECO:0007669"/>
    <property type="project" value="UniProtKB-SubCell"/>
</dbReference>
<dbReference type="EMBL" id="CAJEWN010000259">
    <property type="protein sequence ID" value="CAD2175703.1"/>
    <property type="molecule type" value="Genomic_DNA"/>
</dbReference>
<dbReference type="InterPro" id="IPR040122">
    <property type="entry name" value="Importin_beta"/>
</dbReference>
<evidence type="ECO:0000256" key="11">
    <source>
        <dbReference type="ARBA" id="ARBA00076938"/>
    </source>
</evidence>
<dbReference type="Pfam" id="PF03810">
    <property type="entry name" value="IBN_N"/>
    <property type="match status" value="1"/>
</dbReference>
<dbReference type="SMART" id="SM00185">
    <property type="entry name" value="ARM"/>
    <property type="match status" value="2"/>
</dbReference>
<keyword evidence="8" id="KW-0539">Nucleus</keyword>
<dbReference type="SUPFAM" id="SSF48371">
    <property type="entry name" value="ARM repeat"/>
    <property type="match status" value="1"/>
</dbReference>
<evidence type="ECO:0000256" key="2">
    <source>
        <dbReference type="ARBA" id="ARBA00004496"/>
    </source>
</evidence>
<name>A0A6V7VLE9_MELEN</name>
<evidence type="ECO:0000256" key="8">
    <source>
        <dbReference type="ARBA" id="ARBA00023242"/>
    </source>
</evidence>
<dbReference type="PANTHER" id="PTHR10527">
    <property type="entry name" value="IMPORTIN BETA"/>
    <property type="match status" value="1"/>
</dbReference>
<dbReference type="Pfam" id="PF25574">
    <property type="entry name" value="TPR_IMB1"/>
    <property type="match status" value="1"/>
</dbReference>
<comment type="similarity">
    <text evidence="9">Belongs to the importin beta family. Importin beta-2 subfamily.</text>
</comment>
<comment type="similarity">
    <text evidence="3">Belongs to the importin beta family. Importin beta-1 subfamily.</text>
</comment>
<evidence type="ECO:0000256" key="3">
    <source>
        <dbReference type="ARBA" id="ARBA00010907"/>
    </source>
</evidence>
<keyword evidence="4" id="KW-0813">Transport</keyword>
<keyword evidence="7" id="KW-0653">Protein transport</keyword>
<evidence type="ECO:0000256" key="1">
    <source>
        <dbReference type="ARBA" id="ARBA00004259"/>
    </source>
</evidence>
<dbReference type="AlphaFoldDB" id="A0A6V7VLE9"/>
<comment type="subcellular location">
    <subcellularLocation>
        <location evidence="2">Cytoplasm</location>
    </subcellularLocation>
    <subcellularLocation>
        <location evidence="1">Nucleus envelope</location>
    </subcellularLocation>
</comment>
<evidence type="ECO:0000256" key="6">
    <source>
        <dbReference type="ARBA" id="ARBA00022737"/>
    </source>
</evidence>
<sequence>MEQQKQQQVDEQNWQPSQSELQQIIALLQHSQSSDKQMQQQIQQQLDQLNTHPQFCCYLLFILSKLMNEQVAIRAMSGLLLKNTIKNNWPNLPEPIKLYVKRNCFGAIGDASALVRATVGIIITTIFLHENVEKWPELLPTLCHFLETHDNNFNEGTLGALQKICEDSAACFRPEDVNLLIEKVLPFFNSPIGKLRALSVNAVNCILLVHNESISGVIDPFLQCLFRLANDDDQEVQKQLCRALTLLLESFIEKIAPQLPNIAEFMLLRTDDTNNEETALEACEFWLAFAESPQICKEVLAPILGKLLPVLIKCMRYSETDIILLKGDVEDDANVPDRIEDIKPRFHRARTQGLGASSHQDGENNNTNQQAGNNNNNESDDEEDFGDESDDDSSTEWNLRKCAAASLDVLSGVFSDDFLVYLLPILKDTLFSEHWEIKESGILALGAVAEGCMNGMTPHLPNLIPYLINSLQHTRALVRSITCWTLSRYCHYVVQQPQGPMFNQLLKELLARILDRNKRVQEAACSAFATFEEEASHELVPYLAEILGTLVEAFKRYQAKNLLILYDAVGTLADSVGANLADPPFVDMLMQPLMAKWSILKDDDKELFPLLECISSVATALHCSFLPYAEPVFQRCVHIISNTLQQSQAAAAAATSSATQQALNDQTDKDFLIVALDLLSELTEALRDYIEPLVDQSNLNQLIYICSQDSTNEVRQSSFALLGDLSKACYTYLQPNVHQFIPILAQNLNPEHVSVCNNAIWALGEISLNIGDQMRQYVPIILPQLIIVMNRDKGPKTLLENTAITLGRFGLSCSSDVSPFLFDFIRPWCLALRNVRDNDEKESAFRGLCLMINCNPQGVANCFIFLCDAIASWQTPSDELRFMFGRILSAFKQQVGLENWNNFVAQFPPALKQKLGTQYQL</sequence>
<keyword evidence="6" id="KW-0677">Repeat</keyword>
<evidence type="ECO:0000256" key="12">
    <source>
        <dbReference type="ARBA" id="ARBA00080641"/>
    </source>
</evidence>
<feature type="compositionally biased region" description="Low complexity" evidence="13">
    <location>
        <begin position="363"/>
        <end position="377"/>
    </location>
</feature>
<dbReference type="Gene3D" id="1.25.10.10">
    <property type="entry name" value="Leucine-rich Repeat Variant"/>
    <property type="match status" value="2"/>
</dbReference>